<feature type="active site" description="Nucleophile" evidence="2">
    <location>
        <position position="15"/>
    </location>
</feature>
<dbReference type="InterPro" id="IPR014440">
    <property type="entry name" value="HCCAis_GSTk"/>
</dbReference>
<dbReference type="PANTHER" id="PTHR42943">
    <property type="entry name" value="GLUTATHIONE S-TRANSFERASE KAPPA"/>
    <property type="match status" value="1"/>
</dbReference>
<dbReference type="PIRSF" id="PIRSF006386">
    <property type="entry name" value="HCCAis_GSTk"/>
    <property type="match status" value="1"/>
</dbReference>
<proteinExistence type="inferred from homology"/>
<sequence>MPEPLVLDVYYSFRSPFCYLATPRLSSWQEKYNIKIRLRPILPLVVRKPQFFQKANSMMVDYHNMDAHRVAEHLGLPFPGRWADPDPVVVELVDGVQTMGQQQPYIFRLTYLGVLAEERGCGIQFAKEVSSLIWSTKDWHQGVQLAEAVERAGLDLVEMDQVIEREAARLREVVDANQDSLTAAGHWGVPVVVFNDEPFFGQDRLDMVLWRLKQHGLKEGNED</sequence>
<evidence type="ECO:0000259" key="3">
    <source>
        <dbReference type="Pfam" id="PF01323"/>
    </source>
</evidence>
<reference evidence="4" key="1">
    <citation type="submission" date="2022-10" db="EMBL/GenBank/DDBJ databases">
        <title>Culturing micro-colonial fungi from biological soil crusts in the Mojave desert and describing Neophaeococcomyces mojavensis, and introducing the new genera and species Taxawa tesnikishii.</title>
        <authorList>
            <person name="Kurbessoian T."/>
            <person name="Stajich J.E."/>
        </authorList>
    </citation>
    <scope>NUCLEOTIDE SEQUENCE</scope>
    <source>
        <strain evidence="4">TK_41</strain>
    </source>
</reference>
<dbReference type="Proteomes" id="UP001172673">
    <property type="component" value="Unassembled WGS sequence"/>
</dbReference>
<gene>
    <name evidence="4" type="ORF">H2200_001706</name>
</gene>
<comment type="similarity">
    <text evidence="1">Belongs to the GST superfamily. Kappa family.</text>
</comment>
<dbReference type="InterPro" id="IPR051924">
    <property type="entry name" value="GST_Kappa/NadH"/>
</dbReference>
<evidence type="ECO:0000256" key="2">
    <source>
        <dbReference type="PIRSR" id="PIRSR006386-1"/>
    </source>
</evidence>
<dbReference type="GO" id="GO:0016491">
    <property type="term" value="F:oxidoreductase activity"/>
    <property type="evidence" value="ECO:0007669"/>
    <property type="project" value="InterPro"/>
</dbReference>
<evidence type="ECO:0000256" key="1">
    <source>
        <dbReference type="PIRNR" id="PIRNR006386"/>
    </source>
</evidence>
<comment type="caution">
    <text evidence="4">The sequence shown here is derived from an EMBL/GenBank/DDBJ whole genome shotgun (WGS) entry which is preliminary data.</text>
</comment>
<feature type="domain" description="DSBA-like thioredoxin" evidence="3">
    <location>
        <begin position="7"/>
        <end position="210"/>
    </location>
</feature>
<dbReference type="EMBL" id="JAPDRK010000002">
    <property type="protein sequence ID" value="KAJ9615631.1"/>
    <property type="molecule type" value="Genomic_DNA"/>
</dbReference>
<dbReference type="InterPro" id="IPR036249">
    <property type="entry name" value="Thioredoxin-like_sf"/>
</dbReference>
<dbReference type="Pfam" id="PF01323">
    <property type="entry name" value="DSBA"/>
    <property type="match status" value="1"/>
</dbReference>
<organism evidence="4 5">
    <name type="scientific">Cladophialophora chaetospira</name>
    <dbReference type="NCBI Taxonomy" id="386627"/>
    <lineage>
        <taxon>Eukaryota</taxon>
        <taxon>Fungi</taxon>
        <taxon>Dikarya</taxon>
        <taxon>Ascomycota</taxon>
        <taxon>Pezizomycotina</taxon>
        <taxon>Eurotiomycetes</taxon>
        <taxon>Chaetothyriomycetidae</taxon>
        <taxon>Chaetothyriales</taxon>
        <taxon>Herpotrichiellaceae</taxon>
        <taxon>Cladophialophora</taxon>
    </lineage>
</organism>
<keyword evidence="5" id="KW-1185">Reference proteome</keyword>
<evidence type="ECO:0000313" key="4">
    <source>
        <dbReference type="EMBL" id="KAJ9615631.1"/>
    </source>
</evidence>
<dbReference type="InterPro" id="IPR001853">
    <property type="entry name" value="DSBA-like_thioredoxin_dom"/>
</dbReference>
<dbReference type="SUPFAM" id="SSF52833">
    <property type="entry name" value="Thioredoxin-like"/>
    <property type="match status" value="1"/>
</dbReference>
<dbReference type="PANTHER" id="PTHR42943:SF2">
    <property type="entry name" value="GLUTATHIONE S-TRANSFERASE KAPPA 1"/>
    <property type="match status" value="1"/>
</dbReference>
<dbReference type="GO" id="GO:0004364">
    <property type="term" value="F:glutathione transferase activity"/>
    <property type="evidence" value="ECO:0007669"/>
    <property type="project" value="UniProtKB-UniRule"/>
</dbReference>
<keyword evidence="1" id="KW-0808">Transferase</keyword>
<dbReference type="Gene3D" id="3.40.30.10">
    <property type="entry name" value="Glutaredoxin"/>
    <property type="match status" value="1"/>
</dbReference>
<dbReference type="AlphaFoldDB" id="A0AA38XLI2"/>
<evidence type="ECO:0000313" key="5">
    <source>
        <dbReference type="Proteomes" id="UP001172673"/>
    </source>
</evidence>
<protein>
    <recommendedName>
        <fullName evidence="1">Glutathione S-transferase kappa</fullName>
        <ecNumber evidence="1">2.5.1.18</ecNumber>
    </recommendedName>
</protein>
<accession>A0AA38XLI2</accession>
<dbReference type="EC" id="2.5.1.18" evidence="1"/>
<comment type="catalytic activity">
    <reaction evidence="1">
        <text>RX + glutathione = an S-substituted glutathione + a halide anion + H(+)</text>
        <dbReference type="Rhea" id="RHEA:16437"/>
        <dbReference type="ChEBI" id="CHEBI:15378"/>
        <dbReference type="ChEBI" id="CHEBI:16042"/>
        <dbReference type="ChEBI" id="CHEBI:17792"/>
        <dbReference type="ChEBI" id="CHEBI:57925"/>
        <dbReference type="ChEBI" id="CHEBI:90779"/>
        <dbReference type="EC" id="2.5.1.18"/>
    </reaction>
</comment>
<name>A0AA38XLI2_9EURO</name>